<keyword evidence="3" id="KW-1185">Reference proteome</keyword>
<accession>A0A238WN49</accession>
<sequence length="188" mass="22147">MAPRTKMITMREWLRDRLADGAVPAIEIFNDGAEHGYPVRTLRKVKKELGVEVFRAGNHWYWELPPPPEPKYPTTQEWCRYCGTFYRRAQPKLHLGERTEGPCPEHEQEVRELNEAAQRRKRKAIEDHRKRVREWEEQQTAALNHADAARQESEAEKRDRRMRQLGLDNPVPEARTVAGAPSRFPWED</sequence>
<feature type="region of interest" description="Disordered" evidence="1">
    <location>
        <begin position="131"/>
        <end position="188"/>
    </location>
</feature>
<organism evidence="2 3">
    <name type="scientific">Haloechinothrix alba</name>
    <dbReference type="NCBI Taxonomy" id="664784"/>
    <lineage>
        <taxon>Bacteria</taxon>
        <taxon>Bacillati</taxon>
        <taxon>Actinomycetota</taxon>
        <taxon>Actinomycetes</taxon>
        <taxon>Pseudonocardiales</taxon>
        <taxon>Pseudonocardiaceae</taxon>
        <taxon>Haloechinothrix</taxon>
    </lineage>
</organism>
<reference evidence="2 3" key="1">
    <citation type="submission" date="2017-06" db="EMBL/GenBank/DDBJ databases">
        <authorList>
            <person name="Kim H.J."/>
            <person name="Triplett B.A."/>
        </authorList>
    </citation>
    <scope>NUCLEOTIDE SEQUENCE [LARGE SCALE GENOMIC DNA]</scope>
    <source>
        <strain evidence="2 3">DSM 45207</strain>
    </source>
</reference>
<proteinExistence type="predicted"/>
<evidence type="ECO:0000313" key="2">
    <source>
        <dbReference type="EMBL" id="SNR47907.1"/>
    </source>
</evidence>
<dbReference type="AlphaFoldDB" id="A0A238WN49"/>
<evidence type="ECO:0000256" key="1">
    <source>
        <dbReference type="SAM" id="MobiDB-lite"/>
    </source>
</evidence>
<evidence type="ECO:0000313" key="3">
    <source>
        <dbReference type="Proteomes" id="UP000198348"/>
    </source>
</evidence>
<protein>
    <submittedName>
        <fullName evidence="2">Uncharacterized protein</fullName>
    </submittedName>
</protein>
<feature type="compositionally biased region" description="Basic and acidic residues" evidence="1">
    <location>
        <begin position="147"/>
        <end position="159"/>
    </location>
</feature>
<dbReference type="EMBL" id="FZNW01000007">
    <property type="protein sequence ID" value="SNR47907.1"/>
    <property type="molecule type" value="Genomic_DNA"/>
</dbReference>
<gene>
    <name evidence="2" type="ORF">SAMN06265360_1078</name>
</gene>
<name>A0A238WN49_9PSEU</name>
<dbReference type="Proteomes" id="UP000198348">
    <property type="component" value="Unassembled WGS sequence"/>
</dbReference>